<dbReference type="RefSeq" id="WP_069521644.1">
    <property type="nucleotide sequence ID" value="NZ_FOFP01000011.1"/>
</dbReference>
<dbReference type="SUPFAM" id="SSF51004">
    <property type="entry name" value="C-terminal (heme d1) domain of cytochrome cd1-nitrite reductase"/>
    <property type="match status" value="1"/>
</dbReference>
<sequence length="389" mass="41302">MLGASRHLLGALLLAPLGVAQAEGPTAAGLDLLVGSYGAGIHHLRFATDSGQLSAPRLLAAAPNPSWLVLAADSRHLYAVNENGAGDQQPLGQVSAYRLSDKGVELQLLSRVASRGDHPTHARLSADGDFLFVANYAVTPQGSLAVLPVLQDGALGPPRQVLASAHTLGPGQDPQRQTSSHVHAAVPSPDGEFVFAADLGQDRLYRYRYDPTQAQQPLQPADPAWLALPAGSGPRHLVFSQDARFAYLTLELSGQVMQLAYEQGHLRPLQTLDLAPADFHGEQGAGALHLSADGRFLQVINRGDDNHLSVFAVDPATGSLNLQQRVATGSRQTREFALSPDGRFLLLANQAANELRVLPRNPQSGQLGAAIQRVALEAPSALLFLPEQR</sequence>
<keyword evidence="6" id="KW-1185">Reference proteome</keyword>
<evidence type="ECO:0000256" key="3">
    <source>
        <dbReference type="SAM" id="MobiDB-lite"/>
    </source>
</evidence>
<dbReference type="Pfam" id="PF10282">
    <property type="entry name" value="Lactonase"/>
    <property type="match status" value="1"/>
</dbReference>
<dbReference type="Gene3D" id="2.130.10.10">
    <property type="entry name" value="YVTN repeat-like/Quinoprotein amine dehydrogenase"/>
    <property type="match status" value="1"/>
</dbReference>
<dbReference type="Proteomes" id="UP000198512">
    <property type="component" value="Unassembled WGS sequence"/>
</dbReference>
<evidence type="ECO:0000256" key="4">
    <source>
        <dbReference type="SAM" id="SignalP"/>
    </source>
</evidence>
<dbReference type="EMBL" id="FOFP01000011">
    <property type="protein sequence ID" value="SEQ88679.1"/>
    <property type="molecule type" value="Genomic_DNA"/>
</dbReference>
<keyword evidence="2" id="KW-0119">Carbohydrate metabolism</keyword>
<evidence type="ECO:0000313" key="5">
    <source>
        <dbReference type="EMBL" id="SEQ88679.1"/>
    </source>
</evidence>
<gene>
    <name evidence="5" type="ORF">SAMN05216600_11177</name>
</gene>
<name>A0ABY1BHJ1_9PSED</name>
<accession>A0ABY1BHJ1</accession>
<dbReference type="InterPro" id="IPR015943">
    <property type="entry name" value="WD40/YVTN_repeat-like_dom_sf"/>
</dbReference>
<evidence type="ECO:0000256" key="1">
    <source>
        <dbReference type="ARBA" id="ARBA00005564"/>
    </source>
</evidence>
<keyword evidence="4" id="KW-0732">Signal</keyword>
<dbReference type="InterPro" id="IPR050282">
    <property type="entry name" value="Cycloisomerase_2"/>
</dbReference>
<evidence type="ECO:0000256" key="2">
    <source>
        <dbReference type="ARBA" id="ARBA00022526"/>
    </source>
</evidence>
<keyword evidence="2" id="KW-0313">Glucose metabolism</keyword>
<dbReference type="InterPro" id="IPR011048">
    <property type="entry name" value="Haem_d1_sf"/>
</dbReference>
<feature type="signal peptide" evidence="4">
    <location>
        <begin position="1"/>
        <end position="22"/>
    </location>
</feature>
<organism evidence="5 6">
    <name type="scientific">Pseudomonas cuatrocienegasensis</name>
    <dbReference type="NCBI Taxonomy" id="543360"/>
    <lineage>
        <taxon>Bacteria</taxon>
        <taxon>Pseudomonadati</taxon>
        <taxon>Pseudomonadota</taxon>
        <taxon>Gammaproteobacteria</taxon>
        <taxon>Pseudomonadales</taxon>
        <taxon>Pseudomonadaceae</taxon>
        <taxon>Pseudomonas</taxon>
    </lineage>
</organism>
<proteinExistence type="inferred from homology"/>
<reference evidence="5 6" key="1">
    <citation type="submission" date="2016-10" db="EMBL/GenBank/DDBJ databases">
        <authorList>
            <person name="Varghese N."/>
            <person name="Submissions S."/>
        </authorList>
    </citation>
    <scope>NUCLEOTIDE SEQUENCE [LARGE SCALE GENOMIC DNA]</scope>
    <source>
        <strain evidence="5 6">CIP 109853</strain>
    </source>
</reference>
<feature type="chain" id="PRO_5046681383" evidence="4">
    <location>
        <begin position="23"/>
        <end position="389"/>
    </location>
</feature>
<dbReference type="InterPro" id="IPR019405">
    <property type="entry name" value="Lactonase_7-beta_prop"/>
</dbReference>
<feature type="region of interest" description="Disordered" evidence="3">
    <location>
        <begin position="166"/>
        <end position="186"/>
    </location>
</feature>
<evidence type="ECO:0000313" key="6">
    <source>
        <dbReference type="Proteomes" id="UP000198512"/>
    </source>
</evidence>
<protein>
    <submittedName>
        <fullName evidence="5">6-phosphogluconolactonase, cycloisomerase 2 family</fullName>
    </submittedName>
</protein>
<comment type="similarity">
    <text evidence="1">Belongs to the cycloisomerase 2 family.</text>
</comment>
<dbReference type="PANTHER" id="PTHR30344">
    <property type="entry name" value="6-PHOSPHOGLUCONOLACTONASE-RELATED"/>
    <property type="match status" value="1"/>
</dbReference>
<comment type="caution">
    <text evidence="5">The sequence shown here is derived from an EMBL/GenBank/DDBJ whole genome shotgun (WGS) entry which is preliminary data.</text>
</comment>
<dbReference type="PANTHER" id="PTHR30344:SF1">
    <property type="entry name" value="6-PHOSPHOGLUCONOLACTONASE"/>
    <property type="match status" value="1"/>
</dbReference>